<reference evidence="1 2" key="1">
    <citation type="submission" date="2017-11" db="EMBL/GenBank/DDBJ databases">
        <title>Comparitive Functional Genomics of Dry Heat Resistant strains isolated from the Viking Spacecraft.</title>
        <authorList>
            <person name="Seuylemezian A."/>
            <person name="Cooper K."/>
            <person name="Vaishampayan P."/>
        </authorList>
    </citation>
    <scope>NUCLEOTIDE SEQUENCE [LARGE SCALE GENOMIC DNA]</scope>
    <source>
        <strain evidence="1 2">V32-6</strain>
    </source>
</reference>
<dbReference type="Pfam" id="PF13171">
    <property type="entry name" value="DUF4004"/>
    <property type="match status" value="1"/>
</dbReference>
<comment type="caution">
    <text evidence="1">The sequence shown here is derived from an EMBL/GenBank/DDBJ whole genome shotgun (WGS) entry which is preliminary data.</text>
</comment>
<protein>
    <submittedName>
        <fullName evidence="1">DUF4004 domain-containing protein</fullName>
    </submittedName>
</protein>
<evidence type="ECO:0000313" key="1">
    <source>
        <dbReference type="EMBL" id="PLS08939.1"/>
    </source>
</evidence>
<proteinExistence type="predicted"/>
<dbReference type="OrthoDB" id="1648298at2"/>
<organism evidence="1 2">
    <name type="scientific">Neobacillus cucumis</name>
    <dbReference type="NCBI Taxonomy" id="1740721"/>
    <lineage>
        <taxon>Bacteria</taxon>
        <taxon>Bacillati</taxon>
        <taxon>Bacillota</taxon>
        <taxon>Bacilli</taxon>
        <taxon>Bacillales</taxon>
        <taxon>Bacillaceae</taxon>
        <taxon>Neobacillus</taxon>
    </lineage>
</organism>
<name>A0A2N5HTU5_9BACI</name>
<dbReference type="EMBL" id="PGVE01000015">
    <property type="protein sequence ID" value="PLS08939.1"/>
    <property type="molecule type" value="Genomic_DNA"/>
</dbReference>
<dbReference type="AlphaFoldDB" id="A0A2N5HTU5"/>
<evidence type="ECO:0000313" key="2">
    <source>
        <dbReference type="Proteomes" id="UP000234950"/>
    </source>
</evidence>
<dbReference type="Proteomes" id="UP000234950">
    <property type="component" value="Unassembled WGS sequence"/>
</dbReference>
<sequence>MSDELISKKELLDLAGISYGQLYRWKRKDLIPEEWFIRKSTFTGQETFFPKEKILERINKIQTMKENLSLDELADMFSPNISDLKLEKGELVKRNIVSKSVMGIYLEIDKGSHQFTFSRMIEVYVLEKLLQSGEINLDEGKMLLQVLKEHAQLIKQKKCELVITRKLGVSSCLLMVNSETFHFEQGTKVVTVLSLMTCMEEIKAKLL</sequence>
<dbReference type="RefSeq" id="WP_101646339.1">
    <property type="nucleotide sequence ID" value="NZ_PGVE01000015.1"/>
</dbReference>
<gene>
    <name evidence="1" type="ORF">CVD27_02610</name>
</gene>
<accession>A0A2N5HTU5</accession>
<dbReference type="InterPro" id="IPR025063">
    <property type="entry name" value="DUF4004"/>
</dbReference>
<keyword evidence="2" id="KW-1185">Reference proteome</keyword>